<reference evidence="10" key="1">
    <citation type="journal article" date="2012" name="MBio">
        <title>Comparative genome analysis of Trichophyton rubrum and related dermatophytes reveals candidate genes involved in infection.</title>
        <authorList>
            <person name="Martinez D.A."/>
            <person name="Oliver B.G."/>
            <person name="Graeser Y."/>
            <person name="Goldberg J.M."/>
            <person name="Li W."/>
            <person name="Martinez-Rossi N.M."/>
            <person name="Monod M."/>
            <person name="Shelest E."/>
            <person name="Barton R.C."/>
            <person name="Birch E."/>
            <person name="Brakhage A.A."/>
            <person name="Chen Z."/>
            <person name="Gurr S.J."/>
            <person name="Heiman D."/>
            <person name="Heitman J."/>
            <person name="Kosti I."/>
            <person name="Rossi A."/>
            <person name="Saif S."/>
            <person name="Samalova M."/>
            <person name="Saunders C.W."/>
            <person name="Shea T."/>
            <person name="Summerbell R.C."/>
            <person name="Xu J."/>
            <person name="Young S."/>
            <person name="Zeng Q."/>
            <person name="Birren B.W."/>
            <person name="Cuomo C.A."/>
            <person name="White T.C."/>
        </authorList>
    </citation>
    <scope>NUCLEOTIDE SEQUENCE [LARGE SCALE GENOMIC DNA]</scope>
    <source>
        <strain evidence="10">CBS 112818</strain>
    </source>
</reference>
<feature type="transmembrane region" description="Helical" evidence="7">
    <location>
        <begin position="399"/>
        <end position="424"/>
    </location>
</feature>
<dbReference type="OrthoDB" id="5086884at2759"/>
<dbReference type="Proteomes" id="UP000009172">
    <property type="component" value="Unassembled WGS sequence"/>
</dbReference>
<dbReference type="InterPro" id="IPR011701">
    <property type="entry name" value="MFS"/>
</dbReference>
<evidence type="ECO:0000256" key="2">
    <source>
        <dbReference type="ARBA" id="ARBA00022448"/>
    </source>
</evidence>
<organism evidence="9 10">
    <name type="scientific">Trichophyton tonsurans (strain CBS 112818)</name>
    <name type="common">Scalp ringworm fungus</name>
    <dbReference type="NCBI Taxonomy" id="647933"/>
    <lineage>
        <taxon>Eukaryota</taxon>
        <taxon>Fungi</taxon>
        <taxon>Dikarya</taxon>
        <taxon>Ascomycota</taxon>
        <taxon>Pezizomycotina</taxon>
        <taxon>Eurotiomycetes</taxon>
        <taxon>Eurotiomycetidae</taxon>
        <taxon>Onygenales</taxon>
        <taxon>Arthrodermataceae</taxon>
        <taxon>Trichophyton</taxon>
    </lineage>
</organism>
<dbReference type="PANTHER" id="PTHR23506:SF23">
    <property type="entry name" value="GH10249P"/>
    <property type="match status" value="1"/>
</dbReference>
<keyword evidence="3 7" id="KW-0812">Transmembrane</keyword>
<dbReference type="PROSITE" id="PS50850">
    <property type="entry name" value="MFS"/>
    <property type="match status" value="1"/>
</dbReference>
<dbReference type="SUPFAM" id="SSF103473">
    <property type="entry name" value="MFS general substrate transporter"/>
    <property type="match status" value="1"/>
</dbReference>
<feature type="transmembrane region" description="Helical" evidence="7">
    <location>
        <begin position="368"/>
        <end position="387"/>
    </location>
</feature>
<evidence type="ECO:0000256" key="1">
    <source>
        <dbReference type="ARBA" id="ARBA00004141"/>
    </source>
</evidence>
<feature type="transmembrane region" description="Helical" evidence="7">
    <location>
        <begin position="445"/>
        <end position="468"/>
    </location>
</feature>
<evidence type="ECO:0000256" key="5">
    <source>
        <dbReference type="ARBA" id="ARBA00023136"/>
    </source>
</evidence>
<feature type="domain" description="Major facilitator superfamily (MFS) profile" evidence="8">
    <location>
        <begin position="14"/>
        <end position="497"/>
    </location>
</feature>
<keyword evidence="2" id="KW-0813">Transport</keyword>
<feature type="transmembrane region" description="Helical" evidence="7">
    <location>
        <begin position="108"/>
        <end position="125"/>
    </location>
</feature>
<comment type="subcellular location">
    <subcellularLocation>
        <location evidence="1">Membrane</location>
        <topology evidence="1">Multi-pass membrane protein</topology>
    </subcellularLocation>
</comment>
<feature type="transmembrane region" description="Helical" evidence="7">
    <location>
        <begin position="474"/>
        <end position="493"/>
    </location>
</feature>
<evidence type="ECO:0000256" key="4">
    <source>
        <dbReference type="ARBA" id="ARBA00022989"/>
    </source>
</evidence>
<dbReference type="InterPro" id="IPR050930">
    <property type="entry name" value="MFS_Vesicular_Transporter"/>
</dbReference>
<feature type="transmembrane region" description="Helical" evidence="7">
    <location>
        <begin position="74"/>
        <end position="96"/>
    </location>
</feature>
<keyword evidence="4 7" id="KW-1133">Transmembrane helix</keyword>
<dbReference type="PANTHER" id="PTHR23506">
    <property type="entry name" value="GH10249P"/>
    <property type="match status" value="1"/>
</dbReference>
<feature type="region of interest" description="Disordered" evidence="6">
    <location>
        <begin position="223"/>
        <end position="247"/>
    </location>
</feature>
<evidence type="ECO:0000256" key="7">
    <source>
        <dbReference type="SAM" id="Phobius"/>
    </source>
</evidence>
<feature type="transmembrane region" description="Helical" evidence="7">
    <location>
        <begin position="341"/>
        <end position="361"/>
    </location>
</feature>
<evidence type="ECO:0000256" key="3">
    <source>
        <dbReference type="ARBA" id="ARBA00022692"/>
    </source>
</evidence>
<dbReference type="InterPro" id="IPR036259">
    <property type="entry name" value="MFS_trans_sf"/>
</dbReference>
<dbReference type="EMBL" id="GG698521">
    <property type="protein sequence ID" value="EGD99345.1"/>
    <property type="molecule type" value="Genomic_DNA"/>
</dbReference>
<dbReference type="GO" id="GO:0022857">
    <property type="term" value="F:transmembrane transporter activity"/>
    <property type="evidence" value="ECO:0007669"/>
    <property type="project" value="InterPro"/>
</dbReference>
<sequence length="502" mass="53672">MAWLQGFRSSESFVVTTVSIAIFTDLFIYLMVWSDASWEKREEIASASVRKMVVGILDFFGGSSAKNPVYSVQLWVSILLSVYGGSILLGSPFFGYFADRCKLRRMPFVVGLASLSASTGLFALARSLPLLIIARALQGLSAAAVWIVGLSIIADNVPTERVGEAMSYTTVALAWGSLLGPAVGGVMYEKVGFYGAFIVPMCLLVVDIAMRFAMIERKKSTQVNDDSPKLKSSFTSSASKPSNESYSTFAAHGESSIHSVSAVKHGDEEASLLGGCSKQKAGNVQQIGIRASATVFSLFCSPRLPLALVSIVMISMVVSSLDTILPLFVMEKFHWSSSGAGLIFMVPAIARFTTIYIAALASKIGHGIVAAAAFMLAGMACFIMQLVQHDTTNDKMLLAGILFVLGACIATTEMIAMTQVIYAIEEHEVEFPGTFGATLPIAQAYALFNMALAAGQLLGPVATGIIRIHAGWDVLMITLGVCSVLMSLPYMLIRERKMAGCA</sequence>
<evidence type="ECO:0000256" key="6">
    <source>
        <dbReference type="SAM" id="MobiDB-lite"/>
    </source>
</evidence>
<gene>
    <name evidence="9" type="ORF">TESG_06699</name>
</gene>
<dbReference type="AlphaFoldDB" id="F2S6Z6"/>
<keyword evidence="5 7" id="KW-0472">Membrane</keyword>
<evidence type="ECO:0000313" key="10">
    <source>
        <dbReference type="Proteomes" id="UP000009172"/>
    </source>
</evidence>
<proteinExistence type="predicted"/>
<dbReference type="HOGENOM" id="CLU_001265_51_3_1"/>
<dbReference type="Pfam" id="PF07690">
    <property type="entry name" value="MFS_1"/>
    <property type="match status" value="1"/>
</dbReference>
<dbReference type="InterPro" id="IPR020846">
    <property type="entry name" value="MFS_dom"/>
</dbReference>
<feature type="compositionally biased region" description="Low complexity" evidence="6">
    <location>
        <begin position="230"/>
        <end position="242"/>
    </location>
</feature>
<evidence type="ECO:0000259" key="8">
    <source>
        <dbReference type="PROSITE" id="PS50850"/>
    </source>
</evidence>
<feature type="transmembrane region" description="Helical" evidence="7">
    <location>
        <begin position="131"/>
        <end position="153"/>
    </location>
</feature>
<feature type="transmembrane region" description="Helical" evidence="7">
    <location>
        <begin position="165"/>
        <end position="185"/>
    </location>
</feature>
<accession>F2S6Z6</accession>
<feature type="transmembrane region" description="Helical" evidence="7">
    <location>
        <begin position="306"/>
        <end position="329"/>
    </location>
</feature>
<protein>
    <recommendedName>
        <fullName evidence="8">Major facilitator superfamily (MFS) profile domain-containing protein</fullName>
    </recommendedName>
</protein>
<name>F2S6Z6_TRIT1</name>
<dbReference type="GO" id="GO:0016020">
    <property type="term" value="C:membrane"/>
    <property type="evidence" value="ECO:0007669"/>
    <property type="project" value="UniProtKB-SubCell"/>
</dbReference>
<keyword evidence="10" id="KW-1185">Reference proteome</keyword>
<dbReference type="Gene3D" id="1.20.1250.20">
    <property type="entry name" value="MFS general substrate transporter like domains"/>
    <property type="match status" value="1"/>
</dbReference>
<evidence type="ECO:0000313" key="9">
    <source>
        <dbReference type="EMBL" id="EGD99345.1"/>
    </source>
</evidence>
<feature type="transmembrane region" description="Helical" evidence="7">
    <location>
        <begin position="191"/>
        <end position="210"/>
    </location>
</feature>
<feature type="transmembrane region" description="Helical" evidence="7">
    <location>
        <begin position="12"/>
        <end position="32"/>
    </location>
</feature>